<sequence>MTGIIIKNAEFILTMDGPDGILRRQSLLIQDGIIEAIGDYSSIVSAYGQPDEVVDGREKIVLPGFIDLHTHVAMAGFRGLASDVGDAIYNVFWPLERSLDASAAYRLGLLGALEAVKSGVTLVADHYFFMDEIAKAVVEVGIRGFLGHTYMDMDGPFSGRLELEKALNFVEKWRGHSLVTPVLAPHAPDTVHRENLLMLAEKAREGGLFLHMHLAQTERELKTVREKTGDTPVRYALRLGLLGSRTIVAHANYADQQERALLAHSGSIIVQCPSTYFLAGVRFHAFDYWQLGGNVAIGTDAPCFNDNTDFFEEMRMLVYGQRILLERTSVWTAYDVLEMATRGAARLLGLKNGVIKRGFEADVILVDIKKPHLRPSFNPYSLVVYSASAGDVDTVIVKGNIVVRGGRHVKLDEERIIHQGEATALSVLRRALDENPNLEKVLKIKEI</sequence>
<dbReference type="InParanoid" id="A0A7L9FFN5"/>
<dbReference type="CDD" id="cd01298">
    <property type="entry name" value="ATZ_TRZ_like"/>
    <property type="match status" value="1"/>
</dbReference>
<gene>
    <name evidence="3" type="ORF">IG193_07270</name>
</gene>
<feature type="domain" description="Amidohydrolase-related" evidence="2">
    <location>
        <begin position="60"/>
        <end position="402"/>
    </location>
</feature>
<dbReference type="GeneID" id="59149684"/>
<dbReference type="PANTHER" id="PTHR43794:SF11">
    <property type="entry name" value="AMIDOHYDROLASE-RELATED DOMAIN-CONTAINING PROTEIN"/>
    <property type="match status" value="1"/>
</dbReference>
<keyword evidence="1 3" id="KW-0378">Hydrolase</keyword>
<dbReference type="PANTHER" id="PTHR43794">
    <property type="entry name" value="AMINOHYDROLASE SSNA-RELATED"/>
    <property type="match status" value="1"/>
</dbReference>
<dbReference type="Gene3D" id="2.30.40.10">
    <property type="entry name" value="Urease, subunit C, domain 1"/>
    <property type="match status" value="1"/>
</dbReference>
<accession>A0A7L9FFN5</accession>
<organism evidence="3 4">
    <name type="scientific">Infirmifilum lucidum</name>
    <dbReference type="NCBI Taxonomy" id="2776706"/>
    <lineage>
        <taxon>Archaea</taxon>
        <taxon>Thermoproteota</taxon>
        <taxon>Thermoprotei</taxon>
        <taxon>Thermofilales</taxon>
        <taxon>Thermofilaceae</taxon>
        <taxon>Infirmifilum</taxon>
    </lineage>
</organism>
<name>A0A7L9FFN5_9CREN</name>
<evidence type="ECO:0000259" key="2">
    <source>
        <dbReference type="Pfam" id="PF01979"/>
    </source>
</evidence>
<dbReference type="InterPro" id="IPR050287">
    <property type="entry name" value="MTA/SAH_deaminase"/>
</dbReference>
<dbReference type="SUPFAM" id="SSF51556">
    <property type="entry name" value="Metallo-dependent hydrolases"/>
    <property type="match status" value="1"/>
</dbReference>
<dbReference type="Gene3D" id="3.20.20.140">
    <property type="entry name" value="Metal-dependent hydrolases"/>
    <property type="match status" value="1"/>
</dbReference>
<reference evidence="3 4" key="1">
    <citation type="submission" date="2020-10" db="EMBL/GenBank/DDBJ databases">
        <title>Thermofilum lucidum 3507LT sp. nov. a novel member of Thermofilaceae family isolated from Chile hot spring, and proposal of description order Thermofilales.</title>
        <authorList>
            <person name="Zayulina K.S."/>
            <person name="Elcheninov A.G."/>
            <person name="Toshchakov S.V."/>
            <person name="Kublanov I.V."/>
        </authorList>
    </citation>
    <scope>NUCLEOTIDE SEQUENCE [LARGE SCALE GENOMIC DNA]</scope>
    <source>
        <strain evidence="3 4">3507LT</strain>
    </source>
</reference>
<dbReference type="InterPro" id="IPR011059">
    <property type="entry name" value="Metal-dep_hydrolase_composite"/>
</dbReference>
<dbReference type="KEGG" id="thel:IG193_07270"/>
<dbReference type="GO" id="GO:0016810">
    <property type="term" value="F:hydrolase activity, acting on carbon-nitrogen (but not peptide) bonds"/>
    <property type="evidence" value="ECO:0007669"/>
    <property type="project" value="InterPro"/>
</dbReference>
<keyword evidence="4" id="KW-1185">Reference proteome</keyword>
<dbReference type="Proteomes" id="UP000594121">
    <property type="component" value="Chromosome"/>
</dbReference>
<proteinExistence type="predicted"/>
<dbReference type="EMBL" id="CP062310">
    <property type="protein sequence ID" value="QOJ78549.1"/>
    <property type="molecule type" value="Genomic_DNA"/>
</dbReference>
<evidence type="ECO:0000313" key="4">
    <source>
        <dbReference type="Proteomes" id="UP000594121"/>
    </source>
</evidence>
<dbReference type="AlphaFoldDB" id="A0A7L9FFN5"/>
<dbReference type="RefSeq" id="WP_192818521.1">
    <property type="nucleotide sequence ID" value="NZ_CP062310.1"/>
</dbReference>
<dbReference type="InterPro" id="IPR032466">
    <property type="entry name" value="Metal_Hydrolase"/>
</dbReference>
<protein>
    <submittedName>
        <fullName evidence="3">Amidohydrolase</fullName>
    </submittedName>
</protein>
<evidence type="ECO:0000313" key="3">
    <source>
        <dbReference type="EMBL" id="QOJ78549.1"/>
    </source>
</evidence>
<evidence type="ECO:0000256" key="1">
    <source>
        <dbReference type="ARBA" id="ARBA00022801"/>
    </source>
</evidence>
<dbReference type="InterPro" id="IPR006680">
    <property type="entry name" value="Amidohydro-rel"/>
</dbReference>
<dbReference type="Pfam" id="PF01979">
    <property type="entry name" value="Amidohydro_1"/>
    <property type="match status" value="1"/>
</dbReference>
<dbReference type="SUPFAM" id="SSF51338">
    <property type="entry name" value="Composite domain of metallo-dependent hydrolases"/>
    <property type="match status" value="1"/>
</dbReference>